<evidence type="ECO:0008006" key="3">
    <source>
        <dbReference type="Google" id="ProtNLM"/>
    </source>
</evidence>
<dbReference type="STRING" id="86166.TAGGR_2237"/>
<proteinExistence type="predicted"/>
<dbReference type="Proteomes" id="UP000054976">
    <property type="component" value="Unassembled WGS sequence"/>
</dbReference>
<dbReference type="PANTHER" id="PTHR40084:SF1">
    <property type="entry name" value="PHOSPHOTRANSFERASE"/>
    <property type="match status" value="1"/>
</dbReference>
<dbReference type="PANTHER" id="PTHR40084">
    <property type="entry name" value="PHOSPHOHYDROLASE, PHP FAMILY"/>
    <property type="match status" value="1"/>
</dbReference>
<evidence type="ECO:0000313" key="2">
    <source>
        <dbReference type="Proteomes" id="UP000054976"/>
    </source>
</evidence>
<dbReference type="OrthoDB" id="9810135at2"/>
<dbReference type="Gene3D" id="3.20.20.140">
    <property type="entry name" value="Metal-dependent hydrolases"/>
    <property type="match status" value="1"/>
</dbReference>
<keyword evidence="2" id="KW-1185">Reference proteome</keyword>
<sequence>MFYADLHIHSKFSRATSKDMTLETIHQWAQLKGIKLIGTGDFTHPEWLKEIEKKLNEEGNGLLTLKKQYCLDVPDSCKQEIFFILSSEISCIYQKNGKLRKIHLLILSPSTKDVTKINYTLSQIGSLGSDGRPIIGMDAKEVMKIILEISPSSMIIPAHAWTPHFSVFGSQSGFDSLSECFEELTPYIYAIETGLSSDPPMNWRLSELDRVVLVSNSDAHSPAKIGREANIFDIEINYNAISEAIKTRKGFLGTVEFFPEEGKYHYDGHRSCGVRLSPKETIKRNYLCPVCGKKVTVGVMHRVELLSDRPEEFKPDGALPFKSIIPLPEIISEIKKCSVQSKSVFDTYMKALYKIGSEYDILLKKNLLDIEKFDSKLAEAIKRMREGKVYVEPGYDGEYGKVKVFGEQSETSIKGQTLLFR</sequence>
<dbReference type="EMBL" id="BCNO01000002">
    <property type="protein sequence ID" value="GAQ95347.1"/>
    <property type="molecule type" value="Genomic_DNA"/>
</dbReference>
<dbReference type="InterPro" id="IPR016195">
    <property type="entry name" value="Pol/histidinol_Pase-like"/>
</dbReference>
<dbReference type="CDD" id="cd19067">
    <property type="entry name" value="PfuEndoQ-like"/>
    <property type="match status" value="1"/>
</dbReference>
<protein>
    <recommendedName>
        <fullName evidence="3">DNA helicase UvrD</fullName>
    </recommendedName>
</protein>
<reference evidence="2" key="1">
    <citation type="submission" date="2016-01" db="EMBL/GenBank/DDBJ databases">
        <title>Draft genome sequence of Thermodesulfovibrio aggregans strain TGE-P1.</title>
        <authorList>
            <person name="Sekiguchi Y."/>
            <person name="Ohashi A."/>
            <person name="Matsuura N."/>
            <person name="Tourlousse M.D."/>
        </authorList>
    </citation>
    <scope>NUCLEOTIDE SEQUENCE [LARGE SCALE GENOMIC DNA]</scope>
    <source>
        <strain evidence="2">TGE-P1</strain>
    </source>
</reference>
<dbReference type="RefSeq" id="WP_059176788.1">
    <property type="nucleotide sequence ID" value="NZ_BCNO01000002.1"/>
</dbReference>
<name>A0A0U9HQM9_9BACT</name>
<dbReference type="AlphaFoldDB" id="A0A0U9HQM9"/>
<comment type="caution">
    <text evidence="1">The sequence shown here is derived from an EMBL/GenBank/DDBJ whole genome shotgun (WGS) entry which is preliminary data.</text>
</comment>
<evidence type="ECO:0000313" key="1">
    <source>
        <dbReference type="EMBL" id="GAQ95347.1"/>
    </source>
</evidence>
<accession>A0A0U9HQM9</accession>
<gene>
    <name evidence="1" type="ORF">TAGGR_2237</name>
</gene>
<dbReference type="SUPFAM" id="SSF89550">
    <property type="entry name" value="PHP domain-like"/>
    <property type="match status" value="1"/>
</dbReference>
<organism evidence="1 2">
    <name type="scientific">Thermodesulfovibrio aggregans</name>
    <dbReference type="NCBI Taxonomy" id="86166"/>
    <lineage>
        <taxon>Bacteria</taxon>
        <taxon>Pseudomonadati</taxon>
        <taxon>Nitrospirota</taxon>
        <taxon>Thermodesulfovibrionia</taxon>
        <taxon>Thermodesulfovibrionales</taxon>
        <taxon>Thermodesulfovibrionaceae</taxon>
        <taxon>Thermodesulfovibrio</taxon>
    </lineage>
</organism>